<dbReference type="EMBL" id="KZ679009">
    <property type="protein sequence ID" value="PSS22324.1"/>
    <property type="molecule type" value="Genomic_DNA"/>
</dbReference>
<dbReference type="GeneID" id="36575537"/>
<feature type="region of interest" description="Disordered" evidence="1">
    <location>
        <begin position="74"/>
        <end position="167"/>
    </location>
</feature>
<dbReference type="AlphaFoldDB" id="A0A2T3B6E2"/>
<dbReference type="Proteomes" id="UP000241818">
    <property type="component" value="Unassembled WGS sequence"/>
</dbReference>
<keyword evidence="3" id="KW-1185">Reference proteome</keyword>
<dbReference type="InParanoid" id="A0A2T3B6E2"/>
<evidence type="ECO:0000313" key="3">
    <source>
        <dbReference type="Proteomes" id="UP000241818"/>
    </source>
</evidence>
<protein>
    <submittedName>
        <fullName evidence="2">Uncharacterized protein</fullName>
    </submittedName>
</protein>
<evidence type="ECO:0000256" key="1">
    <source>
        <dbReference type="SAM" id="MobiDB-lite"/>
    </source>
</evidence>
<feature type="compositionally biased region" description="Basic and acidic residues" evidence="1">
    <location>
        <begin position="101"/>
        <end position="110"/>
    </location>
</feature>
<feature type="compositionally biased region" description="Polar residues" evidence="1">
    <location>
        <begin position="126"/>
        <end position="148"/>
    </location>
</feature>
<dbReference type="RefSeq" id="XP_024722479.1">
    <property type="nucleotide sequence ID" value="XM_024867456.1"/>
</dbReference>
<name>A0A2T3B6E2_AMORE</name>
<gene>
    <name evidence="2" type="ORF">M430DRAFT_41089</name>
</gene>
<reference evidence="2 3" key="1">
    <citation type="journal article" date="2018" name="New Phytol.">
        <title>Comparative genomics and transcriptomics depict ericoid mycorrhizal fungi as versatile saprotrophs and plant mutualists.</title>
        <authorList>
            <person name="Martino E."/>
            <person name="Morin E."/>
            <person name="Grelet G.A."/>
            <person name="Kuo A."/>
            <person name="Kohler A."/>
            <person name="Daghino S."/>
            <person name="Barry K.W."/>
            <person name="Cichocki N."/>
            <person name="Clum A."/>
            <person name="Dockter R.B."/>
            <person name="Hainaut M."/>
            <person name="Kuo R.C."/>
            <person name="LaButti K."/>
            <person name="Lindahl B.D."/>
            <person name="Lindquist E.A."/>
            <person name="Lipzen A."/>
            <person name="Khouja H.R."/>
            <person name="Magnuson J."/>
            <person name="Murat C."/>
            <person name="Ohm R.A."/>
            <person name="Singer S.W."/>
            <person name="Spatafora J.W."/>
            <person name="Wang M."/>
            <person name="Veneault-Fourrey C."/>
            <person name="Henrissat B."/>
            <person name="Grigoriev I.V."/>
            <person name="Martin F.M."/>
            <person name="Perotto S."/>
        </authorList>
    </citation>
    <scope>NUCLEOTIDE SEQUENCE [LARGE SCALE GENOMIC DNA]</scope>
    <source>
        <strain evidence="2 3">ATCC 22711</strain>
    </source>
</reference>
<proteinExistence type="predicted"/>
<organism evidence="2 3">
    <name type="scientific">Amorphotheca resinae ATCC 22711</name>
    <dbReference type="NCBI Taxonomy" id="857342"/>
    <lineage>
        <taxon>Eukaryota</taxon>
        <taxon>Fungi</taxon>
        <taxon>Dikarya</taxon>
        <taxon>Ascomycota</taxon>
        <taxon>Pezizomycotina</taxon>
        <taxon>Leotiomycetes</taxon>
        <taxon>Helotiales</taxon>
        <taxon>Amorphothecaceae</taxon>
        <taxon>Amorphotheca</taxon>
    </lineage>
</organism>
<evidence type="ECO:0000313" key="2">
    <source>
        <dbReference type="EMBL" id="PSS22324.1"/>
    </source>
</evidence>
<accession>A0A2T3B6E2</accession>
<sequence>MLSLPPPPIPFPSTAMLPQSQPLYAPTPSTNGILIPGHVPASVPREVRPEMIRGRMESVEHFRAADVGIRVGGRRGWNELHGWDEGSPPPSYRLARGDTAAARDDGERLGEGGGASRITVDDQPDRSLTSTSAPESSPGTASSVSKQDPSGPAATLPLLDQGDRGQS</sequence>